<dbReference type="RefSeq" id="WP_158009725.1">
    <property type="nucleotide sequence ID" value="NZ_CP171739.1"/>
</dbReference>
<organism evidence="2 3">
    <name type="scientific">Carbonactinospora thermoautotrophica</name>
    <dbReference type="NCBI Taxonomy" id="1469144"/>
    <lineage>
        <taxon>Bacteria</taxon>
        <taxon>Bacillati</taxon>
        <taxon>Actinomycetota</taxon>
        <taxon>Actinomycetes</taxon>
        <taxon>Kitasatosporales</taxon>
        <taxon>Carbonactinosporaceae</taxon>
        <taxon>Carbonactinospora</taxon>
    </lineage>
</organism>
<dbReference type="EMBL" id="LAXD01000001">
    <property type="protein sequence ID" value="KWW99287.1"/>
    <property type="molecule type" value="Genomic_DNA"/>
</dbReference>
<evidence type="ECO:0000256" key="1">
    <source>
        <dbReference type="SAM" id="MobiDB-lite"/>
    </source>
</evidence>
<dbReference type="AlphaFoldDB" id="A0A132MN48"/>
<sequence length="50" mass="5666">MTSMQPEEEPAPEFEVHRESVQSEVEDPRSPGVHDDRPPDPGVDDVPWEP</sequence>
<evidence type="ECO:0000313" key="2">
    <source>
        <dbReference type="EMBL" id="KWW99287.1"/>
    </source>
</evidence>
<feature type="compositionally biased region" description="Basic and acidic residues" evidence="1">
    <location>
        <begin position="14"/>
        <end position="39"/>
    </location>
</feature>
<feature type="region of interest" description="Disordered" evidence="1">
    <location>
        <begin position="1"/>
        <end position="50"/>
    </location>
</feature>
<keyword evidence="3" id="KW-1185">Reference proteome</keyword>
<feature type="compositionally biased region" description="Acidic residues" evidence="1">
    <location>
        <begin position="1"/>
        <end position="12"/>
    </location>
</feature>
<gene>
    <name evidence="2" type="ORF">LI90_921</name>
</gene>
<name>A0A132MN48_9ACTN</name>
<dbReference type="Proteomes" id="UP000070188">
    <property type="component" value="Unassembled WGS sequence"/>
</dbReference>
<proteinExistence type="predicted"/>
<evidence type="ECO:0000313" key="3">
    <source>
        <dbReference type="Proteomes" id="UP000070188"/>
    </source>
</evidence>
<reference evidence="3" key="1">
    <citation type="submission" date="2015-04" db="EMBL/GenBank/DDBJ databases">
        <title>Physiological reanalysis, assessment of diazotrophy, and genome sequences of multiple isolates of Streptomyces thermoautotrophicus.</title>
        <authorList>
            <person name="MacKellar D.C."/>
            <person name="Lieber L."/>
            <person name="Norman J."/>
            <person name="Bolger A."/>
            <person name="Tobin C."/>
            <person name="Murray J.W."/>
            <person name="Chang R."/>
            <person name="Ford T."/>
            <person name="Nguyen P.Q."/>
            <person name="Woodward J."/>
            <person name="Permingeat H."/>
            <person name="Joshi N.S."/>
            <person name="Silver P.A."/>
            <person name="Usadel B."/>
            <person name="Rutherford A.W."/>
            <person name="Friesen M."/>
            <person name="Prell J."/>
        </authorList>
    </citation>
    <scope>NUCLEOTIDE SEQUENCE [LARGE SCALE GENOMIC DNA]</scope>
    <source>
        <strain evidence="3">H1</strain>
    </source>
</reference>
<accession>A0A132MN48</accession>
<dbReference type="PATRIC" id="fig|1469144.10.peg.1038"/>
<protein>
    <submittedName>
        <fullName evidence="2">Uncharacterized protein</fullName>
    </submittedName>
</protein>
<comment type="caution">
    <text evidence="2">The sequence shown here is derived from an EMBL/GenBank/DDBJ whole genome shotgun (WGS) entry which is preliminary data.</text>
</comment>